<protein>
    <submittedName>
        <fullName evidence="1">Uncharacterized protein</fullName>
    </submittedName>
</protein>
<dbReference type="RefSeq" id="WP_159429941.1">
    <property type="nucleotide sequence ID" value="NZ_FNGO01000031.1"/>
</dbReference>
<sequence>MKHIKLMRVEMKAGQNHDGIKSLEKTDEGKLKLNQSGGITEVFPGRIEKIELHEARV</sequence>
<organism evidence="1 2">
    <name type="scientific">Halarsenatibacter silvermanii</name>
    <dbReference type="NCBI Taxonomy" id="321763"/>
    <lineage>
        <taxon>Bacteria</taxon>
        <taxon>Bacillati</taxon>
        <taxon>Bacillota</taxon>
        <taxon>Clostridia</taxon>
        <taxon>Halanaerobiales</taxon>
        <taxon>Halarsenatibacteraceae</taxon>
        <taxon>Halarsenatibacter</taxon>
    </lineage>
</organism>
<name>A0A1G9STF1_9FIRM</name>
<dbReference type="STRING" id="321763.SAMN04488692_1317"/>
<dbReference type="Proteomes" id="UP000199476">
    <property type="component" value="Unassembled WGS sequence"/>
</dbReference>
<dbReference type="EMBL" id="FNGO01000031">
    <property type="protein sequence ID" value="SDM38691.1"/>
    <property type="molecule type" value="Genomic_DNA"/>
</dbReference>
<proteinExistence type="predicted"/>
<gene>
    <name evidence="1" type="ORF">SAMN04488692_1317</name>
</gene>
<evidence type="ECO:0000313" key="2">
    <source>
        <dbReference type="Proteomes" id="UP000199476"/>
    </source>
</evidence>
<keyword evidence="2" id="KW-1185">Reference proteome</keyword>
<evidence type="ECO:0000313" key="1">
    <source>
        <dbReference type="EMBL" id="SDM38691.1"/>
    </source>
</evidence>
<dbReference type="AlphaFoldDB" id="A0A1G9STF1"/>
<reference evidence="1 2" key="1">
    <citation type="submission" date="2016-10" db="EMBL/GenBank/DDBJ databases">
        <authorList>
            <person name="de Groot N.N."/>
        </authorList>
    </citation>
    <scope>NUCLEOTIDE SEQUENCE [LARGE SCALE GENOMIC DNA]</scope>
    <source>
        <strain evidence="1 2">SLAS-1</strain>
    </source>
</reference>
<accession>A0A1G9STF1</accession>